<sequence>MTASSDSSSPSTQHVSMSSHSSLGSSTSTSHSSSLGSSPSTSGSHNTHSSSAQSLSPSPALVPLLRLACATLGQPPIRM</sequence>
<dbReference type="AlphaFoldDB" id="A0AAV2F6S1"/>
<reference evidence="2 3" key="1">
    <citation type="submission" date="2024-04" db="EMBL/GenBank/DDBJ databases">
        <authorList>
            <person name="Fracassetti M."/>
        </authorList>
    </citation>
    <scope>NUCLEOTIDE SEQUENCE [LARGE SCALE GENOMIC DNA]</scope>
</reference>
<evidence type="ECO:0000313" key="2">
    <source>
        <dbReference type="EMBL" id="CAL1393155.1"/>
    </source>
</evidence>
<proteinExistence type="predicted"/>
<gene>
    <name evidence="2" type="ORF">LTRI10_LOCUS33749</name>
</gene>
<name>A0AAV2F6S1_9ROSI</name>
<dbReference type="EMBL" id="OZ034819">
    <property type="protein sequence ID" value="CAL1393155.1"/>
    <property type="molecule type" value="Genomic_DNA"/>
</dbReference>
<accession>A0AAV2F6S1</accession>
<keyword evidence="3" id="KW-1185">Reference proteome</keyword>
<evidence type="ECO:0000256" key="1">
    <source>
        <dbReference type="SAM" id="MobiDB-lite"/>
    </source>
</evidence>
<organism evidence="2 3">
    <name type="scientific">Linum trigynum</name>
    <dbReference type="NCBI Taxonomy" id="586398"/>
    <lineage>
        <taxon>Eukaryota</taxon>
        <taxon>Viridiplantae</taxon>
        <taxon>Streptophyta</taxon>
        <taxon>Embryophyta</taxon>
        <taxon>Tracheophyta</taxon>
        <taxon>Spermatophyta</taxon>
        <taxon>Magnoliopsida</taxon>
        <taxon>eudicotyledons</taxon>
        <taxon>Gunneridae</taxon>
        <taxon>Pentapetalae</taxon>
        <taxon>rosids</taxon>
        <taxon>fabids</taxon>
        <taxon>Malpighiales</taxon>
        <taxon>Linaceae</taxon>
        <taxon>Linum</taxon>
    </lineage>
</organism>
<feature type="region of interest" description="Disordered" evidence="1">
    <location>
        <begin position="1"/>
        <end position="60"/>
    </location>
</feature>
<dbReference type="Proteomes" id="UP001497516">
    <property type="component" value="Chromosome 6"/>
</dbReference>
<protein>
    <recommendedName>
        <fullName evidence="4">REJ domain-containing protein</fullName>
    </recommendedName>
</protein>
<evidence type="ECO:0008006" key="4">
    <source>
        <dbReference type="Google" id="ProtNLM"/>
    </source>
</evidence>
<evidence type="ECO:0000313" key="3">
    <source>
        <dbReference type="Proteomes" id="UP001497516"/>
    </source>
</evidence>